<dbReference type="InterPro" id="IPR054471">
    <property type="entry name" value="GPIID_WHD"/>
</dbReference>
<evidence type="ECO:0000256" key="2">
    <source>
        <dbReference type="PROSITE-ProRule" id="PRU00023"/>
    </source>
</evidence>
<feature type="domain" description="Nephrocystin 3-like N-terminal" evidence="5">
    <location>
        <begin position="291"/>
        <end position="457"/>
    </location>
</feature>
<feature type="domain" description="GPI inositol-deacylase winged helix" evidence="3">
    <location>
        <begin position="564"/>
        <end position="651"/>
    </location>
</feature>
<evidence type="ECO:0000259" key="3">
    <source>
        <dbReference type="Pfam" id="PF22939"/>
    </source>
</evidence>
<feature type="repeat" description="ANK" evidence="2">
    <location>
        <begin position="943"/>
        <end position="975"/>
    </location>
</feature>
<dbReference type="Gene3D" id="1.25.40.20">
    <property type="entry name" value="Ankyrin repeat-containing domain"/>
    <property type="match status" value="3"/>
</dbReference>
<feature type="repeat" description="ANK" evidence="2">
    <location>
        <begin position="810"/>
        <end position="842"/>
    </location>
</feature>
<evidence type="ECO:0008006" key="8">
    <source>
        <dbReference type="Google" id="ProtNLM"/>
    </source>
</evidence>
<dbReference type="InterPro" id="IPR056125">
    <property type="entry name" value="DUF7708"/>
</dbReference>
<dbReference type="Proteomes" id="UP000777438">
    <property type="component" value="Unassembled WGS sequence"/>
</dbReference>
<protein>
    <recommendedName>
        <fullName evidence="8">NACHT domain-containing protein</fullName>
    </recommendedName>
</protein>
<dbReference type="SUPFAM" id="SSF48403">
    <property type="entry name" value="Ankyrin repeat"/>
    <property type="match status" value="1"/>
</dbReference>
<name>A0A9P8VTY3_9HYPO</name>
<dbReference type="InterPro" id="IPR056884">
    <property type="entry name" value="NPHP3-like_N"/>
</dbReference>
<dbReference type="SMART" id="SM00248">
    <property type="entry name" value="ANK"/>
    <property type="match status" value="12"/>
</dbReference>
<proteinExistence type="predicted"/>
<dbReference type="InterPro" id="IPR027417">
    <property type="entry name" value="P-loop_NTPase"/>
</dbReference>
<keyword evidence="7" id="KW-1185">Reference proteome</keyword>
<evidence type="ECO:0000256" key="1">
    <source>
        <dbReference type="ARBA" id="ARBA00022737"/>
    </source>
</evidence>
<dbReference type="Gene3D" id="3.40.50.300">
    <property type="entry name" value="P-loop containing nucleotide triphosphate hydrolases"/>
    <property type="match status" value="1"/>
</dbReference>
<dbReference type="PANTHER" id="PTHR10039">
    <property type="entry name" value="AMELOGENIN"/>
    <property type="match status" value="1"/>
</dbReference>
<evidence type="ECO:0000313" key="6">
    <source>
        <dbReference type="EMBL" id="KAH6876538.1"/>
    </source>
</evidence>
<keyword evidence="2" id="KW-0040">ANK repeat</keyword>
<reference evidence="6 7" key="1">
    <citation type="journal article" date="2021" name="Nat. Commun.">
        <title>Genetic determinants of endophytism in the Arabidopsis root mycobiome.</title>
        <authorList>
            <person name="Mesny F."/>
            <person name="Miyauchi S."/>
            <person name="Thiergart T."/>
            <person name="Pickel B."/>
            <person name="Atanasova L."/>
            <person name="Karlsson M."/>
            <person name="Huettel B."/>
            <person name="Barry K.W."/>
            <person name="Haridas S."/>
            <person name="Chen C."/>
            <person name="Bauer D."/>
            <person name="Andreopoulos W."/>
            <person name="Pangilinan J."/>
            <person name="LaButti K."/>
            <person name="Riley R."/>
            <person name="Lipzen A."/>
            <person name="Clum A."/>
            <person name="Drula E."/>
            <person name="Henrissat B."/>
            <person name="Kohler A."/>
            <person name="Grigoriev I.V."/>
            <person name="Martin F.M."/>
            <person name="Hacquard S."/>
        </authorList>
    </citation>
    <scope>NUCLEOTIDE SEQUENCE [LARGE SCALE GENOMIC DNA]</scope>
    <source>
        <strain evidence="6 7">MPI-CAGE-CH-0241</strain>
    </source>
</reference>
<gene>
    <name evidence="6" type="ORF">B0T10DRAFT_497692</name>
</gene>
<dbReference type="EMBL" id="JAGPYM010000034">
    <property type="protein sequence ID" value="KAH6876538.1"/>
    <property type="molecule type" value="Genomic_DNA"/>
</dbReference>
<dbReference type="Pfam" id="PF22939">
    <property type="entry name" value="WHD_GPIID"/>
    <property type="match status" value="1"/>
</dbReference>
<dbReference type="Pfam" id="PF12796">
    <property type="entry name" value="Ank_2"/>
    <property type="match status" value="4"/>
</dbReference>
<organism evidence="6 7">
    <name type="scientific">Thelonectria olida</name>
    <dbReference type="NCBI Taxonomy" id="1576542"/>
    <lineage>
        <taxon>Eukaryota</taxon>
        <taxon>Fungi</taxon>
        <taxon>Dikarya</taxon>
        <taxon>Ascomycota</taxon>
        <taxon>Pezizomycotina</taxon>
        <taxon>Sordariomycetes</taxon>
        <taxon>Hypocreomycetidae</taxon>
        <taxon>Hypocreales</taxon>
        <taxon>Nectriaceae</taxon>
        <taxon>Thelonectria</taxon>
    </lineage>
</organism>
<evidence type="ECO:0000313" key="7">
    <source>
        <dbReference type="Proteomes" id="UP000777438"/>
    </source>
</evidence>
<dbReference type="OrthoDB" id="7464126at2759"/>
<keyword evidence="1" id="KW-0677">Repeat</keyword>
<dbReference type="Pfam" id="PF24883">
    <property type="entry name" value="NPHP3_N"/>
    <property type="match status" value="1"/>
</dbReference>
<feature type="repeat" description="ANK" evidence="2">
    <location>
        <begin position="1091"/>
        <end position="1123"/>
    </location>
</feature>
<accession>A0A9P8VTY3</accession>
<feature type="repeat" description="ANK" evidence="2">
    <location>
        <begin position="1013"/>
        <end position="1042"/>
    </location>
</feature>
<dbReference type="PROSITE" id="PS50297">
    <property type="entry name" value="ANK_REP_REGION"/>
    <property type="match status" value="4"/>
</dbReference>
<dbReference type="PROSITE" id="PS50088">
    <property type="entry name" value="ANK_REPEAT"/>
    <property type="match status" value="5"/>
</dbReference>
<evidence type="ECO:0000259" key="4">
    <source>
        <dbReference type="Pfam" id="PF24809"/>
    </source>
</evidence>
<dbReference type="PANTHER" id="PTHR10039:SF16">
    <property type="entry name" value="GPI INOSITOL-DEACYLASE"/>
    <property type="match status" value="1"/>
</dbReference>
<feature type="repeat" description="ANK" evidence="2">
    <location>
        <begin position="975"/>
        <end position="1007"/>
    </location>
</feature>
<dbReference type="PROSITE" id="PS50890">
    <property type="entry name" value="PUA"/>
    <property type="match status" value="1"/>
</dbReference>
<comment type="caution">
    <text evidence="6">The sequence shown here is derived from an EMBL/GenBank/DDBJ whole genome shotgun (WGS) entry which is preliminary data.</text>
</comment>
<dbReference type="SUPFAM" id="SSF52540">
    <property type="entry name" value="P-loop containing nucleoside triphosphate hydrolases"/>
    <property type="match status" value="1"/>
</dbReference>
<sequence length="1422" mass="161432">MAQHPRPDLWADARNSLPTQVQRQLDDLCGKDTPLSPTQNAQQIKALIEERENEFIASRTNFILKIKGKEWNFREYFRRLVTWLDKYIAVGDTIIQYDPVHAALPWAAFRFILRSVVAWHEQSESLLKVLEDIPRLLHFGAIFELVYNPDSLSIDDPSSKQCLDDLQQGLKHLYAHLLRALASCDSLLSKNKVVRRFVAVFRPTEMTEILQQLSESESSLEKQARSADRLRNHTVSATLLDLLSASKTTREQLSEILVKATQEEKRRILQQISDIPYRAHHDEINDRRVKGTGQWILEKDKFRSWEHETSSATLVLYGIPGAGKTYVVSSVIDHILRHPESGHGFAYFYCNRNDEIRRKPDHILRALVRQLSSDMKATDKIHPALKGLTNELEDESSVLNVRKCQDLLLTLINSYASTTIILDALDECNRDFRGELMECLETLLTESKRLKVFISSRPDGDIKRQFQSRPLIQLQATDNENDISRYVQLRLSKHWTGLRADFQEEIKERLQKGSKGMFQWAALQVKQLLRLKTWAEPNIRERLDHLPKDITDAYEEVWSQLMDAPQYEKNVSQRLFKWVMCAFEPLSTKQLSLFILIDPETDQPDNVDKRFDESEINDLSGNLLTLNKKTRRWHFSHLSVREYIENNHFDATRAHQFVSMACLKYLLDPLLARSEFNTQFSERYVFLCVFKHISTQDALKNQDQSPLKELLKRFLGSMNTSSEAFRNWAREWNKIFIWTDYSSVGKLSVNVSPWLCRFGIFDLLSDWWEAPGIDLNFCWEGSSLLSLAIRFDQQPIWRFLLGKNVDVENETELPLHVAIRRDRWEAFNALLKAGANVSAVSSESDQTALMAAAQRPRHRDKYMLSLLEGGADVNQQTAIGDAFLAAAGEFDGNFSHDAVSILCRKGATLNQPVATMFRAARSGNHELLRICIQRGVDVNTISDGASPLMEAAWSGQERVVSMLLEAGADVNYISHDASPLMNAAWSGQGRVVSMLLEAGADVNLVMEKGVFGTALGVAAVRGNSKIFRLLLEHGADVNIDNGKTSLLIQAMRSSAQFPHFRHLNDSLQVTNQVLDAGANINHVLPHANPASAATALCFAMRLRKVPLVTLLLNNGADPNLGNRWSNPLCKAIRHGNDSHIIELLLKHGADPAALLDAGMGSPLATAAFYRRERACNILLGTGQVDINARLRGVFPNALFAATASPDSRDRRGRRRRPLVQLLLQKGAELPMPLNSSLGCLPFQLGLWNLKTVHGYFSSGEIYQFQLLPVDWIRVMWHLESMQMPRLPLRLQLQQRGFPRPLPQSLDLIVRFESAPASPSVLFMLFQIRGDCSRATFVRPMCHTRPTKAHLYTSGEWVAVPGWRAASRQARTLPTAEITVGSWQREIINACLQKAQMICRIHQSWVWRIAILVGLLAIGWQFV</sequence>
<evidence type="ECO:0000259" key="5">
    <source>
        <dbReference type="Pfam" id="PF24883"/>
    </source>
</evidence>
<dbReference type="InterPro" id="IPR002110">
    <property type="entry name" value="Ankyrin_rpt"/>
</dbReference>
<feature type="domain" description="DUF7708" evidence="4">
    <location>
        <begin position="78"/>
        <end position="229"/>
    </location>
</feature>
<dbReference type="InterPro" id="IPR036770">
    <property type="entry name" value="Ankyrin_rpt-contain_sf"/>
</dbReference>
<dbReference type="Pfam" id="PF24809">
    <property type="entry name" value="DUF7708"/>
    <property type="match status" value="1"/>
</dbReference>